<dbReference type="InterPro" id="IPR011679">
    <property type="entry name" value="ERp29_C"/>
</dbReference>
<comment type="caution">
    <text evidence="13">The sequence shown here is derived from an EMBL/GenBank/DDBJ whole genome shotgun (WGS) entry which is preliminary data.</text>
</comment>
<dbReference type="Pfam" id="PF00085">
    <property type="entry name" value="Thioredoxin"/>
    <property type="match status" value="1"/>
</dbReference>
<dbReference type="GO" id="GO:0006457">
    <property type="term" value="P:protein folding"/>
    <property type="evidence" value="ECO:0007669"/>
    <property type="project" value="TreeGrafter"/>
</dbReference>
<feature type="region of interest" description="Disordered" evidence="10">
    <location>
        <begin position="239"/>
        <end position="260"/>
    </location>
</feature>
<evidence type="ECO:0000256" key="9">
    <source>
        <dbReference type="RuleBase" id="RU004208"/>
    </source>
</evidence>
<dbReference type="GeneID" id="17038995"/>
<keyword evidence="8" id="KW-0676">Redox-active center</keyword>
<evidence type="ECO:0000256" key="10">
    <source>
        <dbReference type="SAM" id="MobiDB-lite"/>
    </source>
</evidence>
<dbReference type="GO" id="GO:0003756">
    <property type="term" value="F:protein disulfide isomerase activity"/>
    <property type="evidence" value="ECO:0007669"/>
    <property type="project" value="UniProtKB-EC"/>
</dbReference>
<dbReference type="Proteomes" id="UP000007264">
    <property type="component" value="Unassembled WGS sequence"/>
</dbReference>
<evidence type="ECO:0000256" key="8">
    <source>
        <dbReference type="ARBA" id="ARBA00023284"/>
    </source>
</evidence>
<dbReference type="SUPFAM" id="SSF52833">
    <property type="entry name" value="Thioredoxin-like"/>
    <property type="match status" value="1"/>
</dbReference>
<dbReference type="Gene3D" id="3.40.30.10">
    <property type="entry name" value="Glutaredoxin"/>
    <property type="match status" value="1"/>
</dbReference>
<name>I0YRJ4_COCSC</name>
<feature type="compositionally biased region" description="Basic and acidic residues" evidence="10">
    <location>
        <begin position="251"/>
        <end position="260"/>
    </location>
</feature>
<keyword evidence="7" id="KW-0413">Isomerase</keyword>
<reference evidence="13 14" key="1">
    <citation type="journal article" date="2012" name="Genome Biol.">
        <title>The genome of the polar eukaryotic microalga coccomyxa subellipsoidea reveals traits of cold adaptation.</title>
        <authorList>
            <person name="Blanc G."/>
            <person name="Agarkova I."/>
            <person name="Grimwood J."/>
            <person name="Kuo A."/>
            <person name="Brueggeman A."/>
            <person name="Dunigan D."/>
            <person name="Gurnon J."/>
            <person name="Ladunga I."/>
            <person name="Lindquist E."/>
            <person name="Lucas S."/>
            <person name="Pangilinan J."/>
            <person name="Proschold T."/>
            <person name="Salamov A."/>
            <person name="Schmutz J."/>
            <person name="Weeks D."/>
            <person name="Yamada T."/>
            <person name="Claverie J.M."/>
            <person name="Grigoriev I."/>
            <person name="Van Etten J."/>
            <person name="Lomsadze A."/>
            <person name="Borodovsky M."/>
        </authorList>
    </citation>
    <scope>NUCLEOTIDE SEQUENCE [LARGE SCALE GENOMIC DNA]</scope>
    <source>
        <strain evidence="13 14">C-169</strain>
    </source>
</reference>
<dbReference type="InterPro" id="IPR036356">
    <property type="entry name" value="ERp29_C_sf"/>
</dbReference>
<dbReference type="STRING" id="574566.I0YRJ4"/>
<dbReference type="InterPro" id="IPR013766">
    <property type="entry name" value="Thioredoxin_domain"/>
</dbReference>
<dbReference type="OrthoDB" id="10264505at2759"/>
<evidence type="ECO:0000256" key="7">
    <source>
        <dbReference type="ARBA" id="ARBA00023235"/>
    </source>
</evidence>
<keyword evidence="4 11" id="KW-0732">Signal</keyword>
<dbReference type="PROSITE" id="PS51352">
    <property type="entry name" value="THIOREDOXIN_2"/>
    <property type="match status" value="1"/>
</dbReference>
<dbReference type="PRINTS" id="PR00421">
    <property type="entry name" value="THIOREDOXIN"/>
</dbReference>
<accession>I0YRJ4</accession>
<dbReference type="InterPro" id="IPR036249">
    <property type="entry name" value="Thioredoxin-like_sf"/>
</dbReference>
<sequence>MRCILYLLLWAAVGILVSCEDDPTESLAGVHDLTQADFDKVVTGGKHALVEFYAPWCGHCKHLTPEYKKLGEAVAKDPKLKNSVVIAKVNADDHREIGERFGVRGFPTIKYFGRGKPTSAPEDYNGGRTAEAFLAYLQEKVAADKGFARIGSLDTLARDFLAAADKTGAAAAFKAAAEKLDEAQRAAGLLYGKFAEKAVAKGGDFFKTETARLERLLDSGKVGANKAAEISQKLSVLSAFSPDDEEEDEATKEQLSKAEE</sequence>
<protein>
    <recommendedName>
        <fullName evidence="3">protein disulfide-isomerase</fullName>
        <ecNumber evidence="3">5.3.4.1</ecNumber>
    </recommendedName>
</protein>
<dbReference type="GO" id="GO:0005783">
    <property type="term" value="C:endoplasmic reticulum"/>
    <property type="evidence" value="ECO:0007669"/>
    <property type="project" value="InterPro"/>
</dbReference>
<dbReference type="eggNOG" id="KOG0191">
    <property type="taxonomic scope" value="Eukaryota"/>
</dbReference>
<dbReference type="EC" id="5.3.4.1" evidence="3"/>
<comment type="similarity">
    <text evidence="2 9">Belongs to the protein disulfide isomerase family.</text>
</comment>
<dbReference type="RefSeq" id="XP_005645557.1">
    <property type="nucleotide sequence ID" value="XM_005645500.1"/>
</dbReference>
<gene>
    <name evidence="13" type="ORF">COCSUDRAFT_54093</name>
</gene>
<evidence type="ECO:0000256" key="4">
    <source>
        <dbReference type="ARBA" id="ARBA00022729"/>
    </source>
</evidence>
<evidence type="ECO:0000256" key="3">
    <source>
        <dbReference type="ARBA" id="ARBA00012723"/>
    </source>
</evidence>
<evidence type="ECO:0000256" key="2">
    <source>
        <dbReference type="ARBA" id="ARBA00006347"/>
    </source>
</evidence>
<evidence type="ECO:0000313" key="14">
    <source>
        <dbReference type="Proteomes" id="UP000007264"/>
    </source>
</evidence>
<dbReference type="SUPFAM" id="SSF47933">
    <property type="entry name" value="ERP29 C domain-like"/>
    <property type="match status" value="1"/>
</dbReference>
<dbReference type="InterPro" id="IPR017937">
    <property type="entry name" value="Thioredoxin_CS"/>
</dbReference>
<keyword evidence="6" id="KW-1015">Disulfide bond</keyword>
<dbReference type="Pfam" id="PF07749">
    <property type="entry name" value="ERp29"/>
    <property type="match status" value="1"/>
</dbReference>
<keyword evidence="5" id="KW-0677">Repeat</keyword>
<evidence type="ECO:0000256" key="11">
    <source>
        <dbReference type="SAM" id="SignalP"/>
    </source>
</evidence>
<feature type="chain" id="PRO_5003636584" description="protein disulfide-isomerase" evidence="11">
    <location>
        <begin position="20"/>
        <end position="260"/>
    </location>
</feature>
<dbReference type="Gene3D" id="1.20.1150.12">
    <property type="entry name" value="Endoplasmic reticulum resident protein 29, C-terminal domain"/>
    <property type="match status" value="1"/>
</dbReference>
<evidence type="ECO:0000259" key="12">
    <source>
        <dbReference type="PROSITE" id="PS51352"/>
    </source>
</evidence>
<dbReference type="InterPro" id="IPR051063">
    <property type="entry name" value="PDI"/>
</dbReference>
<dbReference type="NCBIfam" id="TIGR01126">
    <property type="entry name" value="pdi_dom"/>
    <property type="match status" value="1"/>
</dbReference>
<comment type="catalytic activity">
    <reaction evidence="1">
        <text>Catalyzes the rearrangement of -S-S- bonds in proteins.</text>
        <dbReference type="EC" id="5.3.4.1"/>
    </reaction>
</comment>
<feature type="domain" description="Thioredoxin" evidence="12">
    <location>
        <begin position="13"/>
        <end position="142"/>
    </location>
</feature>
<dbReference type="InterPro" id="IPR005788">
    <property type="entry name" value="PDI_thioredoxin-like_dom"/>
</dbReference>
<evidence type="ECO:0000256" key="5">
    <source>
        <dbReference type="ARBA" id="ARBA00022737"/>
    </source>
</evidence>
<organism evidence="13 14">
    <name type="scientific">Coccomyxa subellipsoidea (strain C-169)</name>
    <name type="common">Green microalga</name>
    <dbReference type="NCBI Taxonomy" id="574566"/>
    <lineage>
        <taxon>Eukaryota</taxon>
        <taxon>Viridiplantae</taxon>
        <taxon>Chlorophyta</taxon>
        <taxon>core chlorophytes</taxon>
        <taxon>Trebouxiophyceae</taxon>
        <taxon>Trebouxiophyceae incertae sedis</taxon>
        <taxon>Coccomyxaceae</taxon>
        <taxon>Coccomyxa</taxon>
        <taxon>Coccomyxa subellipsoidea</taxon>
    </lineage>
</organism>
<evidence type="ECO:0000256" key="1">
    <source>
        <dbReference type="ARBA" id="ARBA00001182"/>
    </source>
</evidence>
<keyword evidence="14" id="KW-1185">Reference proteome</keyword>
<evidence type="ECO:0000313" key="13">
    <source>
        <dbReference type="EMBL" id="EIE21013.1"/>
    </source>
</evidence>
<dbReference type="PROSITE" id="PS51257">
    <property type="entry name" value="PROKAR_LIPOPROTEIN"/>
    <property type="match status" value="1"/>
</dbReference>
<dbReference type="AlphaFoldDB" id="I0YRJ4"/>
<dbReference type="CDD" id="cd02998">
    <property type="entry name" value="PDI_a_ERp38"/>
    <property type="match status" value="1"/>
</dbReference>
<proteinExistence type="inferred from homology"/>
<dbReference type="KEGG" id="csl:COCSUDRAFT_54093"/>
<feature type="signal peptide" evidence="11">
    <location>
        <begin position="1"/>
        <end position="19"/>
    </location>
</feature>
<evidence type="ECO:0000256" key="6">
    <source>
        <dbReference type="ARBA" id="ARBA00023157"/>
    </source>
</evidence>
<dbReference type="EMBL" id="AGSI01000013">
    <property type="protein sequence ID" value="EIE21013.1"/>
    <property type="molecule type" value="Genomic_DNA"/>
</dbReference>
<dbReference type="PROSITE" id="PS00194">
    <property type="entry name" value="THIOREDOXIN_1"/>
    <property type="match status" value="1"/>
</dbReference>
<dbReference type="PANTHER" id="PTHR45672:SF11">
    <property type="entry name" value="PROTEIN DISULFIDE-ISOMERASE C17H9.14C"/>
    <property type="match status" value="1"/>
</dbReference>
<dbReference type="PANTHER" id="PTHR45672">
    <property type="entry name" value="PROTEIN DISULFIDE-ISOMERASE C17H9.14C-RELATED"/>
    <property type="match status" value="1"/>
</dbReference>